<dbReference type="EMBL" id="JAVFWL010000001">
    <property type="protein sequence ID" value="KAK6731318.1"/>
    <property type="molecule type" value="Genomic_DNA"/>
</dbReference>
<comment type="caution">
    <text evidence="2">The sequence shown here is derived from an EMBL/GenBank/DDBJ whole genome shotgun (WGS) entry which is preliminary data.</text>
</comment>
<evidence type="ECO:0000313" key="2">
    <source>
        <dbReference type="EMBL" id="KAK6731318.1"/>
    </source>
</evidence>
<protein>
    <recommendedName>
        <fullName evidence="1">Reverse transcriptase domain-containing protein</fullName>
    </recommendedName>
</protein>
<evidence type="ECO:0000259" key="1">
    <source>
        <dbReference type="PROSITE" id="PS50878"/>
    </source>
</evidence>
<sequence length="249" mass="28584">MLNEAQSQEQAEFRQGFGYFDHIQTVLRIIEICHKCRLPFFLTFVDREKAFNSIETNAVLSALIDQGVDASYMRTSANCYDQCTTTTQLFYRPLTISIGKGVRYYNYILQRRYYIVEDVHDCTAMDNEITFVGRKDIRVDGRFLSNLRFADDIALVSSSTNEADTMVKELDEAGKRIGLRINRKETETMKNAYCGDEGIQLEGSQIVETLSYVYLGRSMNMENKLKEEPNRMTRAAWAAFARMGKPGTN</sequence>
<proteinExistence type="predicted"/>
<name>A0ABR1C0Y4_NECAM</name>
<gene>
    <name evidence="2" type="primary">Necator_chrI.g3786</name>
    <name evidence="2" type="ORF">RB195_007657</name>
</gene>
<dbReference type="Proteomes" id="UP001303046">
    <property type="component" value="Unassembled WGS sequence"/>
</dbReference>
<organism evidence="2 3">
    <name type="scientific">Necator americanus</name>
    <name type="common">Human hookworm</name>
    <dbReference type="NCBI Taxonomy" id="51031"/>
    <lineage>
        <taxon>Eukaryota</taxon>
        <taxon>Metazoa</taxon>
        <taxon>Ecdysozoa</taxon>
        <taxon>Nematoda</taxon>
        <taxon>Chromadorea</taxon>
        <taxon>Rhabditida</taxon>
        <taxon>Rhabditina</taxon>
        <taxon>Rhabditomorpha</taxon>
        <taxon>Strongyloidea</taxon>
        <taxon>Ancylostomatidae</taxon>
        <taxon>Bunostominae</taxon>
        <taxon>Necator</taxon>
    </lineage>
</organism>
<accession>A0ABR1C0Y4</accession>
<dbReference type="PROSITE" id="PS50878">
    <property type="entry name" value="RT_POL"/>
    <property type="match status" value="1"/>
</dbReference>
<dbReference type="InterPro" id="IPR000477">
    <property type="entry name" value="RT_dom"/>
</dbReference>
<dbReference type="PANTHER" id="PTHR47027">
    <property type="entry name" value="REVERSE TRANSCRIPTASE DOMAIN-CONTAINING PROTEIN"/>
    <property type="match status" value="1"/>
</dbReference>
<feature type="domain" description="Reverse transcriptase" evidence="1">
    <location>
        <begin position="1"/>
        <end position="219"/>
    </location>
</feature>
<evidence type="ECO:0000313" key="3">
    <source>
        <dbReference type="Proteomes" id="UP001303046"/>
    </source>
</evidence>
<reference evidence="2 3" key="1">
    <citation type="submission" date="2023-08" db="EMBL/GenBank/DDBJ databases">
        <title>A Necator americanus chromosomal reference genome.</title>
        <authorList>
            <person name="Ilik V."/>
            <person name="Petrzelkova K.J."/>
            <person name="Pardy F."/>
            <person name="Fuh T."/>
            <person name="Niatou-Singa F.S."/>
            <person name="Gouil Q."/>
            <person name="Baker L."/>
            <person name="Ritchie M.E."/>
            <person name="Jex A.R."/>
            <person name="Gazzola D."/>
            <person name="Li H."/>
            <person name="Toshio Fujiwara R."/>
            <person name="Zhan B."/>
            <person name="Aroian R.V."/>
            <person name="Pafco B."/>
            <person name="Schwarz E.M."/>
        </authorList>
    </citation>
    <scope>NUCLEOTIDE SEQUENCE [LARGE SCALE GENOMIC DNA]</scope>
    <source>
        <strain evidence="2 3">Aroian</strain>
        <tissue evidence="2">Whole animal</tissue>
    </source>
</reference>
<keyword evidence="3" id="KW-1185">Reference proteome</keyword>
<dbReference type="PANTHER" id="PTHR47027:SF20">
    <property type="entry name" value="REVERSE TRANSCRIPTASE-LIKE PROTEIN WITH RNA-DIRECTED DNA POLYMERASE DOMAIN"/>
    <property type="match status" value="1"/>
</dbReference>